<dbReference type="EMBL" id="CM026426">
    <property type="protein sequence ID" value="KAG0574019.1"/>
    <property type="molecule type" value="Genomic_DNA"/>
</dbReference>
<comment type="caution">
    <text evidence="2">The sequence shown here is derived from an EMBL/GenBank/DDBJ whole genome shotgun (WGS) entry which is preliminary data.</text>
</comment>
<evidence type="ECO:0000313" key="3">
    <source>
        <dbReference type="Proteomes" id="UP000822688"/>
    </source>
</evidence>
<accession>A0A8T0HTD0</accession>
<evidence type="ECO:0000313" key="2">
    <source>
        <dbReference type="EMBL" id="KAG0574021.1"/>
    </source>
</evidence>
<sequence length="208" mass="23059">MLQNFSNPMPVGAAVLTEVSASIRTGAVEHSPHPSVDDMGGSSSHRCFAEESYHVEVRQTSVDPNLNNGGDGISTRRKSSIVEKEPVPREPRLQFELGLLPRITNDALAANCQCYILHPDKGDKIVAEGRIGGCWKSPSQKFGNLCSEGHQMVQIHRILVPNLPLIFVEERQPFTMLEHALVKPSGSSVYVKWHSRLLHKKNKRVPPK</sequence>
<protein>
    <submittedName>
        <fullName evidence="2">Uncharacterized protein</fullName>
    </submittedName>
</protein>
<dbReference type="Proteomes" id="UP000822688">
    <property type="component" value="Chromosome V"/>
</dbReference>
<reference evidence="2" key="1">
    <citation type="submission" date="2020-06" db="EMBL/GenBank/DDBJ databases">
        <title>WGS assembly of Ceratodon purpureus strain R40.</title>
        <authorList>
            <person name="Carey S.B."/>
            <person name="Jenkins J."/>
            <person name="Shu S."/>
            <person name="Lovell J.T."/>
            <person name="Sreedasyam A."/>
            <person name="Maumus F."/>
            <person name="Tiley G.P."/>
            <person name="Fernandez-Pozo N."/>
            <person name="Barry K."/>
            <person name="Chen C."/>
            <person name="Wang M."/>
            <person name="Lipzen A."/>
            <person name="Daum C."/>
            <person name="Saski C.A."/>
            <person name="Payton A.C."/>
            <person name="Mcbreen J.C."/>
            <person name="Conrad R.E."/>
            <person name="Kollar L.M."/>
            <person name="Olsson S."/>
            <person name="Huttunen S."/>
            <person name="Landis J.B."/>
            <person name="Wickett N.J."/>
            <person name="Johnson M.G."/>
            <person name="Rensing S.A."/>
            <person name="Grimwood J."/>
            <person name="Schmutz J."/>
            <person name="Mcdaniel S.F."/>
        </authorList>
    </citation>
    <scope>NUCLEOTIDE SEQUENCE</scope>
    <source>
        <strain evidence="2">R40</strain>
    </source>
</reference>
<keyword evidence="3" id="KW-1185">Reference proteome</keyword>
<name>A0A8T0HTD0_CERPU</name>
<gene>
    <name evidence="2" type="ORF">KC19_VG228300</name>
</gene>
<organism evidence="2 3">
    <name type="scientific">Ceratodon purpureus</name>
    <name type="common">Fire moss</name>
    <name type="synonym">Dicranum purpureum</name>
    <dbReference type="NCBI Taxonomy" id="3225"/>
    <lineage>
        <taxon>Eukaryota</taxon>
        <taxon>Viridiplantae</taxon>
        <taxon>Streptophyta</taxon>
        <taxon>Embryophyta</taxon>
        <taxon>Bryophyta</taxon>
        <taxon>Bryophytina</taxon>
        <taxon>Bryopsida</taxon>
        <taxon>Dicranidae</taxon>
        <taxon>Pseudoditrichales</taxon>
        <taxon>Ditrichaceae</taxon>
        <taxon>Ceratodon</taxon>
    </lineage>
</organism>
<dbReference type="EMBL" id="CM026426">
    <property type="protein sequence ID" value="KAG0574018.1"/>
    <property type="molecule type" value="Genomic_DNA"/>
</dbReference>
<dbReference type="AlphaFoldDB" id="A0A8T0HTD0"/>
<proteinExistence type="predicted"/>
<dbReference type="EMBL" id="CM026426">
    <property type="protein sequence ID" value="KAG0574023.1"/>
    <property type="molecule type" value="Genomic_DNA"/>
</dbReference>
<dbReference type="EMBL" id="CM026426">
    <property type="protein sequence ID" value="KAG0574022.1"/>
    <property type="molecule type" value="Genomic_DNA"/>
</dbReference>
<evidence type="ECO:0000256" key="1">
    <source>
        <dbReference type="SAM" id="MobiDB-lite"/>
    </source>
</evidence>
<dbReference type="EMBL" id="CM026426">
    <property type="protein sequence ID" value="KAG0574020.1"/>
    <property type="molecule type" value="Genomic_DNA"/>
</dbReference>
<dbReference type="EMBL" id="CM026426">
    <property type="protein sequence ID" value="KAG0574017.1"/>
    <property type="molecule type" value="Genomic_DNA"/>
</dbReference>
<dbReference type="EMBL" id="CM026426">
    <property type="protein sequence ID" value="KAG0574021.1"/>
    <property type="molecule type" value="Genomic_DNA"/>
</dbReference>
<feature type="region of interest" description="Disordered" evidence="1">
    <location>
        <begin position="61"/>
        <end position="87"/>
    </location>
</feature>